<proteinExistence type="predicted"/>
<keyword evidence="3" id="KW-0520">NAD</keyword>
<dbReference type="Gene3D" id="3.90.25.10">
    <property type="entry name" value="UDP-galactose 4-epimerase, domain 1"/>
    <property type="match status" value="1"/>
</dbReference>
<dbReference type="AlphaFoldDB" id="X1E563"/>
<evidence type="ECO:0000259" key="5">
    <source>
        <dbReference type="Pfam" id="PF01370"/>
    </source>
</evidence>
<evidence type="ECO:0000256" key="3">
    <source>
        <dbReference type="ARBA" id="ARBA00023027"/>
    </source>
</evidence>
<evidence type="ECO:0000256" key="2">
    <source>
        <dbReference type="ARBA" id="ARBA00022793"/>
    </source>
</evidence>
<dbReference type="GO" id="GO:0070403">
    <property type="term" value="F:NAD+ binding"/>
    <property type="evidence" value="ECO:0007669"/>
    <property type="project" value="InterPro"/>
</dbReference>
<keyword evidence="2" id="KW-0210">Decarboxylase</keyword>
<comment type="caution">
    <text evidence="6">The sequence shown here is derived from an EMBL/GenBank/DDBJ whole genome shotgun (WGS) entry which is preliminary data.</text>
</comment>
<reference evidence="6" key="1">
    <citation type="journal article" date="2014" name="Front. Microbiol.">
        <title>High frequency of phylogenetically diverse reductive dehalogenase-homologous genes in deep subseafloor sedimentary metagenomes.</title>
        <authorList>
            <person name="Kawai M."/>
            <person name="Futagami T."/>
            <person name="Toyoda A."/>
            <person name="Takaki Y."/>
            <person name="Nishi S."/>
            <person name="Hori S."/>
            <person name="Arai W."/>
            <person name="Tsubouchi T."/>
            <person name="Morono Y."/>
            <person name="Uchiyama I."/>
            <person name="Ito T."/>
            <person name="Fujiyama A."/>
            <person name="Inagaki F."/>
            <person name="Takami H."/>
        </authorList>
    </citation>
    <scope>NUCLEOTIDE SEQUENCE</scope>
    <source>
        <strain evidence="6">Expedition CK06-06</strain>
    </source>
</reference>
<dbReference type="InterPro" id="IPR036291">
    <property type="entry name" value="NAD(P)-bd_dom_sf"/>
</dbReference>
<feature type="domain" description="NAD-dependent epimerase/dehydratase" evidence="5">
    <location>
        <begin position="8"/>
        <end position="248"/>
    </location>
</feature>
<keyword evidence="4" id="KW-0456">Lyase</keyword>
<dbReference type="PANTHER" id="PTHR43078:SF6">
    <property type="entry name" value="UDP-GLUCURONIC ACID DECARBOXYLASE 1"/>
    <property type="match status" value="1"/>
</dbReference>
<dbReference type="InterPro" id="IPR044516">
    <property type="entry name" value="UXS-like"/>
</dbReference>
<evidence type="ECO:0000256" key="1">
    <source>
        <dbReference type="ARBA" id="ARBA00001911"/>
    </source>
</evidence>
<evidence type="ECO:0000313" key="6">
    <source>
        <dbReference type="EMBL" id="GAH03808.1"/>
    </source>
</evidence>
<sequence>MWSNSKCLIAGGAGFIGSHLAKRLIELGGKVTIADNLSTGRKERIPSEADFYEVDLRGPDACRVLCQNQDYVFHLAANMGGIGYITRVEADVMSDNLRMNVNMLEASVKAGVKRFFYSSSACVYPVELQTEADVAPLREEDAVMGHPNEAYGWEKLVSEELCRAFQNDFGIETRVSRYHNVYGLGADYGPERGKVVSSLCRKAIRYPDEPFVVWGDGKQTRSFLYVDDCIDGTLKLMESDYSKPLNIGSDRL</sequence>
<dbReference type="EMBL" id="BART01020429">
    <property type="protein sequence ID" value="GAH03808.1"/>
    <property type="molecule type" value="Genomic_DNA"/>
</dbReference>
<protein>
    <recommendedName>
        <fullName evidence="5">NAD-dependent epimerase/dehydratase domain-containing protein</fullName>
    </recommendedName>
</protein>
<dbReference type="GO" id="GO:0005737">
    <property type="term" value="C:cytoplasm"/>
    <property type="evidence" value="ECO:0007669"/>
    <property type="project" value="TreeGrafter"/>
</dbReference>
<evidence type="ECO:0000256" key="4">
    <source>
        <dbReference type="ARBA" id="ARBA00023239"/>
    </source>
</evidence>
<dbReference type="GO" id="GO:0048040">
    <property type="term" value="F:UDP-glucuronate decarboxylase activity"/>
    <property type="evidence" value="ECO:0007669"/>
    <property type="project" value="TreeGrafter"/>
</dbReference>
<dbReference type="Pfam" id="PF01370">
    <property type="entry name" value="Epimerase"/>
    <property type="match status" value="1"/>
</dbReference>
<dbReference type="PANTHER" id="PTHR43078">
    <property type="entry name" value="UDP-GLUCURONIC ACID DECARBOXYLASE-RELATED"/>
    <property type="match status" value="1"/>
</dbReference>
<dbReference type="Gene3D" id="3.40.50.720">
    <property type="entry name" value="NAD(P)-binding Rossmann-like Domain"/>
    <property type="match status" value="1"/>
</dbReference>
<name>X1E563_9ZZZZ</name>
<comment type="cofactor">
    <cofactor evidence="1">
        <name>NAD(+)</name>
        <dbReference type="ChEBI" id="CHEBI:57540"/>
    </cofactor>
</comment>
<feature type="non-terminal residue" evidence="6">
    <location>
        <position position="252"/>
    </location>
</feature>
<organism evidence="6">
    <name type="scientific">marine sediment metagenome</name>
    <dbReference type="NCBI Taxonomy" id="412755"/>
    <lineage>
        <taxon>unclassified sequences</taxon>
        <taxon>metagenomes</taxon>
        <taxon>ecological metagenomes</taxon>
    </lineage>
</organism>
<dbReference type="InterPro" id="IPR001509">
    <property type="entry name" value="Epimerase_deHydtase"/>
</dbReference>
<gene>
    <name evidence="6" type="ORF">S01H4_37960</name>
</gene>
<dbReference type="GO" id="GO:0042732">
    <property type="term" value="P:D-xylose metabolic process"/>
    <property type="evidence" value="ECO:0007669"/>
    <property type="project" value="InterPro"/>
</dbReference>
<accession>X1E563</accession>
<dbReference type="SUPFAM" id="SSF51735">
    <property type="entry name" value="NAD(P)-binding Rossmann-fold domains"/>
    <property type="match status" value="1"/>
</dbReference>